<feature type="transmembrane region" description="Helical" evidence="1">
    <location>
        <begin position="6"/>
        <end position="21"/>
    </location>
</feature>
<feature type="transmembrane region" description="Helical" evidence="1">
    <location>
        <begin position="153"/>
        <end position="169"/>
    </location>
</feature>
<dbReference type="RefSeq" id="WP_311498686.1">
    <property type="nucleotide sequence ID" value="NZ_JAVRHN010000002.1"/>
</dbReference>
<organism evidence="2 3">
    <name type="scientific">Autumnicola psychrophila</name>
    <dbReference type="NCBI Taxonomy" id="3075592"/>
    <lineage>
        <taxon>Bacteria</taxon>
        <taxon>Pseudomonadati</taxon>
        <taxon>Bacteroidota</taxon>
        <taxon>Flavobacteriia</taxon>
        <taxon>Flavobacteriales</taxon>
        <taxon>Flavobacteriaceae</taxon>
        <taxon>Autumnicola</taxon>
    </lineage>
</organism>
<feature type="transmembrane region" description="Helical" evidence="1">
    <location>
        <begin position="67"/>
        <end position="85"/>
    </location>
</feature>
<feature type="transmembrane region" description="Helical" evidence="1">
    <location>
        <begin position="198"/>
        <end position="218"/>
    </location>
</feature>
<gene>
    <name evidence="2" type="primary">wzy</name>
    <name evidence="2" type="ORF">RM541_02680</name>
</gene>
<feature type="transmembrane region" description="Helical" evidence="1">
    <location>
        <begin position="332"/>
        <end position="355"/>
    </location>
</feature>
<keyword evidence="1" id="KW-1133">Transmembrane helix</keyword>
<feature type="transmembrane region" description="Helical" evidence="1">
    <location>
        <begin position="97"/>
        <end position="118"/>
    </location>
</feature>
<feature type="transmembrane region" description="Helical" evidence="1">
    <location>
        <begin position="28"/>
        <end position="47"/>
    </location>
</feature>
<sequence length="416" mass="47063">MTLLSILGLITLGIILLRLFNKLGQSLPVIELLLAIAGLQWILGPIISYSSEVSHYKYYMYVPQETYMSFVVPAFVIFSAVALLWKKEIFTFDEADLSKYSGYGLKILLFGIAADIAGRFAPQSLAFFLFLLSQFKFIGAALLLFSSSKKERLLFYAAIGYLFVTSIYNALFHDFLLWSTFYFMLWALKYKPGVQKKIFILLAGLVFVISLQTAKAALRAEIWNGYEGDKIALFFNVLDQELSNTNFDDTEQEGLNVRLNQGWIISAIMKEVPEEEPFADGATVKEAVTASLLPRFLSPNKKKAGGQENFMKYTGLHLGKNTSMGMSIIGEAYANFGSFGGIFFMLIWGFFLSVYWNRIKALSENHPVLIFFIPLLFFQVVKAETELVVVLNHMVKASIVVALFFWAARKQLKWDI</sequence>
<proteinExistence type="predicted"/>
<dbReference type="EMBL" id="JAVRHN010000002">
    <property type="protein sequence ID" value="MDT0685251.1"/>
    <property type="molecule type" value="Genomic_DNA"/>
</dbReference>
<feature type="transmembrane region" description="Helical" evidence="1">
    <location>
        <begin position="362"/>
        <end position="381"/>
    </location>
</feature>
<protein>
    <submittedName>
        <fullName evidence="2">O-antigen polysaccharide polymerase Wzy</fullName>
    </submittedName>
</protein>
<feature type="transmembrane region" description="Helical" evidence="1">
    <location>
        <begin position="124"/>
        <end position="146"/>
    </location>
</feature>
<comment type="caution">
    <text evidence="2">The sequence shown here is derived from an EMBL/GenBank/DDBJ whole genome shotgun (WGS) entry which is preliminary data.</text>
</comment>
<name>A0ABU3DNI0_9FLAO</name>
<dbReference type="Pfam" id="PF14296">
    <property type="entry name" value="O-ag_pol_Wzy"/>
    <property type="match status" value="1"/>
</dbReference>
<evidence type="ECO:0000313" key="2">
    <source>
        <dbReference type="EMBL" id="MDT0685251.1"/>
    </source>
</evidence>
<keyword evidence="1" id="KW-0812">Transmembrane</keyword>
<evidence type="ECO:0000313" key="3">
    <source>
        <dbReference type="Proteomes" id="UP001253848"/>
    </source>
</evidence>
<keyword evidence="3" id="KW-1185">Reference proteome</keyword>
<reference evidence="2 3" key="1">
    <citation type="submission" date="2023-09" db="EMBL/GenBank/DDBJ databases">
        <authorList>
            <person name="Rey-Velasco X."/>
        </authorList>
    </citation>
    <scope>NUCLEOTIDE SEQUENCE [LARGE SCALE GENOMIC DNA]</scope>
    <source>
        <strain evidence="2 3">F225</strain>
    </source>
</reference>
<dbReference type="Proteomes" id="UP001253848">
    <property type="component" value="Unassembled WGS sequence"/>
</dbReference>
<evidence type="ECO:0000256" key="1">
    <source>
        <dbReference type="SAM" id="Phobius"/>
    </source>
</evidence>
<keyword evidence="1" id="KW-0472">Membrane</keyword>
<accession>A0ABU3DNI0</accession>
<dbReference type="InterPro" id="IPR029468">
    <property type="entry name" value="O-ag_pol_Wzy"/>
</dbReference>